<evidence type="ECO:0000259" key="4">
    <source>
        <dbReference type="PROSITE" id="PS51186"/>
    </source>
</evidence>
<comment type="caution">
    <text evidence="5">The sequence shown here is derived from an EMBL/GenBank/DDBJ whole genome shotgun (WGS) entry which is preliminary data.</text>
</comment>
<proteinExistence type="inferred from homology"/>
<evidence type="ECO:0000313" key="5">
    <source>
        <dbReference type="EMBL" id="OHT22021.1"/>
    </source>
</evidence>
<keyword evidence="3" id="KW-0012">Acyltransferase</keyword>
<accession>A0A1S1HKP3</accession>
<dbReference type="RefSeq" id="WP_070934980.1">
    <property type="nucleotide sequence ID" value="NZ_MIPT01000001.1"/>
</dbReference>
<dbReference type="AlphaFoldDB" id="A0A1S1HKP3"/>
<evidence type="ECO:0000256" key="2">
    <source>
        <dbReference type="ARBA" id="ARBA00022679"/>
    </source>
</evidence>
<dbReference type="InterPro" id="IPR016181">
    <property type="entry name" value="Acyl_CoA_acyltransferase"/>
</dbReference>
<keyword evidence="6" id="KW-1185">Reference proteome</keyword>
<dbReference type="CDD" id="cd04301">
    <property type="entry name" value="NAT_SF"/>
    <property type="match status" value="1"/>
</dbReference>
<reference evidence="5 6" key="1">
    <citation type="submission" date="2016-09" db="EMBL/GenBank/DDBJ databases">
        <title>Metabolic pathway, cell adaptation mechanisms and a novel monoxygenase revealed through proteogenomic-transcription analysis of a Sphingomonas haloaromaticamans strain degrading the fungicide ortho-phenylphenol.</title>
        <authorList>
            <person name="Perruchon C."/>
            <person name="Papadopoulou E.S."/>
            <person name="Rousidou C."/>
            <person name="Vasileiadis S."/>
            <person name="Tanou G."/>
            <person name="Amoutzias G."/>
            <person name="Molassiotis A."/>
            <person name="Karpouzas D.G."/>
        </authorList>
    </citation>
    <scope>NUCLEOTIDE SEQUENCE [LARGE SCALE GENOMIC DNA]</scope>
    <source>
        <strain evidence="5 6">P3</strain>
    </source>
</reference>
<organism evidence="5 6">
    <name type="scientific">Edaphosphingomonas haloaromaticamans</name>
    <dbReference type="NCBI Taxonomy" id="653954"/>
    <lineage>
        <taxon>Bacteria</taxon>
        <taxon>Pseudomonadati</taxon>
        <taxon>Pseudomonadota</taxon>
        <taxon>Alphaproteobacteria</taxon>
        <taxon>Sphingomonadales</taxon>
        <taxon>Rhizorhabdaceae</taxon>
        <taxon>Edaphosphingomonas</taxon>
    </lineage>
</organism>
<dbReference type="EMBL" id="MIPT01000001">
    <property type="protein sequence ID" value="OHT22021.1"/>
    <property type="molecule type" value="Genomic_DNA"/>
</dbReference>
<dbReference type="Proteomes" id="UP000179467">
    <property type="component" value="Unassembled WGS sequence"/>
</dbReference>
<evidence type="ECO:0000256" key="1">
    <source>
        <dbReference type="ARBA" id="ARBA00008694"/>
    </source>
</evidence>
<dbReference type="PROSITE" id="PS51186">
    <property type="entry name" value="GNAT"/>
    <property type="match status" value="1"/>
</dbReference>
<evidence type="ECO:0000313" key="6">
    <source>
        <dbReference type="Proteomes" id="UP000179467"/>
    </source>
</evidence>
<dbReference type="SUPFAM" id="SSF55729">
    <property type="entry name" value="Acyl-CoA N-acyltransferases (Nat)"/>
    <property type="match status" value="1"/>
</dbReference>
<sequence length="159" mass="17930">MTVTVRPAAPADVGEILRMIRALAAYERQPDAVRATEDMLADRLFGPDPQVFALIAELAGRPVGLALWFLNFSTWTGRHGLYLEDLFVDPEARRAGIARALFRGLAEEARKRDCARIDWAVLDWNEDAKRFYRSIGGYHSTGWEPWRLDGPALAAMQEE</sequence>
<dbReference type="OrthoDB" id="9805924at2"/>
<evidence type="ECO:0000256" key="3">
    <source>
        <dbReference type="ARBA" id="ARBA00023315"/>
    </source>
</evidence>
<comment type="similarity">
    <text evidence="1">Belongs to the acetyltransferase family.</text>
</comment>
<dbReference type="InterPro" id="IPR000182">
    <property type="entry name" value="GNAT_dom"/>
</dbReference>
<dbReference type="Gene3D" id="3.40.630.30">
    <property type="match status" value="1"/>
</dbReference>
<protein>
    <submittedName>
        <fullName evidence="5">Acetyltransferase (GNAT) family protein</fullName>
    </submittedName>
</protein>
<dbReference type="GO" id="GO:0008080">
    <property type="term" value="F:N-acetyltransferase activity"/>
    <property type="evidence" value="ECO:0007669"/>
    <property type="project" value="UniProtKB-ARBA"/>
</dbReference>
<dbReference type="Pfam" id="PF00583">
    <property type="entry name" value="Acetyltransf_1"/>
    <property type="match status" value="1"/>
</dbReference>
<feature type="domain" description="N-acetyltransferase" evidence="4">
    <location>
        <begin position="3"/>
        <end position="159"/>
    </location>
</feature>
<dbReference type="InterPro" id="IPR051016">
    <property type="entry name" value="Diverse_Substrate_AcTransf"/>
</dbReference>
<dbReference type="PANTHER" id="PTHR10545">
    <property type="entry name" value="DIAMINE N-ACETYLTRANSFERASE"/>
    <property type="match status" value="1"/>
</dbReference>
<gene>
    <name evidence="5" type="ORF">BHE75_04036</name>
</gene>
<dbReference type="FunFam" id="3.40.630.30:FF:000064">
    <property type="entry name" value="GNAT family acetyltransferase"/>
    <property type="match status" value="1"/>
</dbReference>
<name>A0A1S1HKP3_9SPHN</name>
<keyword evidence="2 5" id="KW-0808">Transferase</keyword>
<dbReference type="PANTHER" id="PTHR10545:SF29">
    <property type="entry name" value="GH14572P-RELATED"/>
    <property type="match status" value="1"/>
</dbReference>